<dbReference type="InterPro" id="IPR015797">
    <property type="entry name" value="NUDIX_hydrolase-like_dom_sf"/>
</dbReference>
<gene>
    <name evidence="3" type="ORF">SAMN04489858_10436</name>
</gene>
<dbReference type="SUPFAM" id="SSF46785">
    <property type="entry name" value="Winged helix' DNA-binding domain"/>
    <property type="match status" value="1"/>
</dbReference>
<dbReference type="PANTHER" id="PTHR43736">
    <property type="entry name" value="ADP-RIBOSE PYROPHOSPHATASE"/>
    <property type="match status" value="1"/>
</dbReference>
<dbReference type="InterPro" id="IPR054105">
    <property type="entry name" value="WHD_NrtR"/>
</dbReference>
<dbReference type="RefSeq" id="WP_090733615.1">
    <property type="nucleotide sequence ID" value="NZ_FOHO01000004.1"/>
</dbReference>
<feature type="domain" description="Nudix hydrolase" evidence="1">
    <location>
        <begin position="15"/>
        <end position="109"/>
    </location>
</feature>
<dbReference type="Proteomes" id="UP000199180">
    <property type="component" value="Unassembled WGS sequence"/>
</dbReference>
<dbReference type="InterPro" id="IPR036388">
    <property type="entry name" value="WH-like_DNA-bd_sf"/>
</dbReference>
<evidence type="ECO:0000313" key="3">
    <source>
        <dbReference type="EMBL" id="SET28137.1"/>
    </source>
</evidence>
<dbReference type="OrthoDB" id="9761969at2"/>
<dbReference type="EMBL" id="FOHO01000004">
    <property type="protein sequence ID" value="SET28137.1"/>
    <property type="molecule type" value="Genomic_DNA"/>
</dbReference>
<dbReference type="Pfam" id="PF21906">
    <property type="entry name" value="WHD_NrtR"/>
    <property type="match status" value="1"/>
</dbReference>
<evidence type="ECO:0000313" key="4">
    <source>
        <dbReference type="Proteomes" id="UP000199180"/>
    </source>
</evidence>
<keyword evidence="4" id="KW-1185">Reference proteome</keyword>
<dbReference type="Pfam" id="PF00293">
    <property type="entry name" value="NUDIX"/>
    <property type="match status" value="1"/>
</dbReference>
<feature type="domain" description="NrtR DNA-binding winged helix" evidence="2">
    <location>
        <begin position="151"/>
        <end position="209"/>
    </location>
</feature>
<dbReference type="STRING" id="364199.SAMN04489858_10436"/>
<name>A0A1I0D8B5_9RHOB</name>
<organism evidence="3 4">
    <name type="scientific">Paracoccus homiensis</name>
    <dbReference type="NCBI Taxonomy" id="364199"/>
    <lineage>
        <taxon>Bacteria</taxon>
        <taxon>Pseudomonadati</taxon>
        <taxon>Pseudomonadota</taxon>
        <taxon>Alphaproteobacteria</taxon>
        <taxon>Rhodobacterales</taxon>
        <taxon>Paracoccaceae</taxon>
        <taxon>Paracoccus</taxon>
    </lineage>
</organism>
<dbReference type="Gene3D" id="1.10.10.10">
    <property type="entry name" value="Winged helix-like DNA-binding domain superfamily/Winged helix DNA-binding domain"/>
    <property type="match status" value="1"/>
</dbReference>
<sequence length="224" mass="24758">MQDQSFPTPIVTTDAVVLTLEDGVLQLLTLRRAQPPFAGVAALPGGYIHTQEDHDAAGAITRILREKTGLGGFHLEQLASFSGPDRDPRGWSVSLAYMALVRRKDLGELAEGVALTPAYEARDLAFDHDDILATALRRLRDKGAWSNLPALLLPSEFTLPEIQNIYETVRGTKLDQSSFRRKLNELRLVEETGKTRQESAGRPAKLYRLASGAAYASRLFDRMI</sequence>
<dbReference type="CDD" id="cd18873">
    <property type="entry name" value="NUDIX_NadM_like"/>
    <property type="match status" value="1"/>
</dbReference>
<dbReference type="Gene3D" id="3.90.79.10">
    <property type="entry name" value="Nucleoside Triphosphate Pyrophosphohydrolase"/>
    <property type="match status" value="1"/>
</dbReference>
<dbReference type="SUPFAM" id="SSF55811">
    <property type="entry name" value="Nudix"/>
    <property type="match status" value="1"/>
</dbReference>
<reference evidence="3 4" key="1">
    <citation type="submission" date="2016-10" db="EMBL/GenBank/DDBJ databases">
        <authorList>
            <person name="de Groot N.N."/>
        </authorList>
    </citation>
    <scope>NUCLEOTIDE SEQUENCE [LARGE SCALE GENOMIC DNA]</scope>
    <source>
        <strain evidence="3 4">DSM 17862</strain>
    </source>
</reference>
<dbReference type="PANTHER" id="PTHR43736:SF4">
    <property type="entry name" value="SLR1690 PROTEIN"/>
    <property type="match status" value="1"/>
</dbReference>
<protein>
    <submittedName>
        <fullName evidence="3">ADP-ribose pyrophosphatase YjhB, NUDIX family</fullName>
    </submittedName>
</protein>
<dbReference type="InterPro" id="IPR036390">
    <property type="entry name" value="WH_DNA-bd_sf"/>
</dbReference>
<dbReference type="AlphaFoldDB" id="A0A1I0D8B5"/>
<evidence type="ECO:0000259" key="1">
    <source>
        <dbReference type="Pfam" id="PF00293"/>
    </source>
</evidence>
<accession>A0A1I0D8B5</accession>
<dbReference type="GO" id="GO:0003824">
    <property type="term" value="F:catalytic activity"/>
    <property type="evidence" value="ECO:0007669"/>
    <property type="project" value="UniProtKB-ARBA"/>
</dbReference>
<proteinExistence type="predicted"/>
<evidence type="ECO:0000259" key="2">
    <source>
        <dbReference type="Pfam" id="PF21906"/>
    </source>
</evidence>
<dbReference type="InterPro" id="IPR000086">
    <property type="entry name" value="NUDIX_hydrolase_dom"/>
</dbReference>